<organism evidence="5 6">
    <name type="scientific">Georgenia halotolerans</name>
    <dbReference type="NCBI Taxonomy" id="3028317"/>
    <lineage>
        <taxon>Bacteria</taxon>
        <taxon>Bacillati</taxon>
        <taxon>Actinomycetota</taxon>
        <taxon>Actinomycetes</taxon>
        <taxon>Micrococcales</taxon>
        <taxon>Bogoriellaceae</taxon>
        <taxon>Georgenia</taxon>
    </lineage>
</organism>
<keyword evidence="2" id="KW-0547">Nucleotide-binding</keyword>
<evidence type="ECO:0000313" key="5">
    <source>
        <dbReference type="EMBL" id="MDD9207956.1"/>
    </source>
</evidence>
<evidence type="ECO:0000256" key="1">
    <source>
        <dbReference type="ARBA" id="ARBA00022448"/>
    </source>
</evidence>
<dbReference type="SUPFAM" id="SSF52540">
    <property type="entry name" value="P-loop containing nucleoside triphosphate hydrolases"/>
    <property type="match status" value="1"/>
</dbReference>
<name>A0ABT5U4B8_9MICO</name>
<keyword evidence="3 5" id="KW-0067">ATP-binding</keyword>
<evidence type="ECO:0000313" key="6">
    <source>
        <dbReference type="Proteomes" id="UP001165561"/>
    </source>
</evidence>
<dbReference type="SMART" id="SM00382">
    <property type="entry name" value="AAA"/>
    <property type="match status" value="1"/>
</dbReference>
<dbReference type="InterPro" id="IPR051120">
    <property type="entry name" value="ABC_AA/LPS_Transport"/>
</dbReference>
<dbReference type="PROSITE" id="PS50893">
    <property type="entry name" value="ABC_TRANSPORTER_2"/>
    <property type="match status" value="1"/>
</dbReference>
<dbReference type="Pfam" id="PF00005">
    <property type="entry name" value="ABC_tran"/>
    <property type="match status" value="1"/>
</dbReference>
<dbReference type="Proteomes" id="UP001165561">
    <property type="component" value="Unassembled WGS sequence"/>
</dbReference>
<dbReference type="PANTHER" id="PTHR45772">
    <property type="entry name" value="CONSERVED COMPONENT OF ABC TRANSPORTER FOR NATURAL AMINO ACIDS-RELATED"/>
    <property type="match status" value="1"/>
</dbReference>
<proteinExistence type="predicted"/>
<dbReference type="GO" id="GO:0005524">
    <property type="term" value="F:ATP binding"/>
    <property type="evidence" value="ECO:0007669"/>
    <property type="project" value="UniProtKB-KW"/>
</dbReference>
<dbReference type="InterPro" id="IPR003439">
    <property type="entry name" value="ABC_transporter-like_ATP-bd"/>
</dbReference>
<dbReference type="InterPro" id="IPR003593">
    <property type="entry name" value="AAA+_ATPase"/>
</dbReference>
<dbReference type="Gene3D" id="3.40.50.300">
    <property type="entry name" value="P-loop containing nucleotide triphosphate hydrolases"/>
    <property type="match status" value="1"/>
</dbReference>
<keyword evidence="1" id="KW-0813">Transport</keyword>
<sequence length="231" mass="24839">MSLDVSRGSITALIGPNGAGKTTLFNLLTGFDAADTGTIELFGERVERLPAWRLARKGMVRSFQTPVGFPTLSVWENLMVAASSTSETLLRALAGRRSWKAGESATAQRVAVVLDRLGLADRKDAVLDDLSGGEVKLVDFGRQMLMRPRLLLLDEPAAGVHPTSINRLGEQIRSLRDDGISVVVIDHNMSFVFGVADYLYVLASGSVLAHGTPDEVASDPRVVELYLGSDS</sequence>
<accession>A0ABT5U4B8</accession>
<evidence type="ECO:0000256" key="3">
    <source>
        <dbReference type="ARBA" id="ARBA00022840"/>
    </source>
</evidence>
<protein>
    <submittedName>
        <fullName evidence="5">ATP-binding cassette domain-containing protein</fullName>
    </submittedName>
</protein>
<keyword evidence="6" id="KW-1185">Reference proteome</keyword>
<reference evidence="5" key="1">
    <citation type="submission" date="2023-02" db="EMBL/GenBank/DDBJ databases">
        <title>Georgenia sp.10Sc9-8, isolated from a soil sample collected from the Taklamakan desert.</title>
        <authorList>
            <person name="Liu S."/>
        </authorList>
    </citation>
    <scope>NUCLEOTIDE SEQUENCE</scope>
    <source>
        <strain evidence="5">10Sc9-8</strain>
    </source>
</reference>
<dbReference type="InterPro" id="IPR032823">
    <property type="entry name" value="BCA_ABC_TP_C"/>
</dbReference>
<dbReference type="PANTHER" id="PTHR45772:SF9">
    <property type="entry name" value="CONSERVED COMPONENT OF ABC TRANSPORTER FOR NATURAL AMINO ACIDS"/>
    <property type="match status" value="1"/>
</dbReference>
<gene>
    <name evidence="5" type="ORF">PU560_15985</name>
</gene>
<dbReference type="Pfam" id="PF12399">
    <property type="entry name" value="BCA_ABC_TP_C"/>
    <property type="match status" value="1"/>
</dbReference>
<dbReference type="InterPro" id="IPR027417">
    <property type="entry name" value="P-loop_NTPase"/>
</dbReference>
<dbReference type="EMBL" id="JARACI010001175">
    <property type="protein sequence ID" value="MDD9207956.1"/>
    <property type="molecule type" value="Genomic_DNA"/>
</dbReference>
<comment type="caution">
    <text evidence="5">The sequence shown here is derived from an EMBL/GenBank/DDBJ whole genome shotgun (WGS) entry which is preliminary data.</text>
</comment>
<evidence type="ECO:0000256" key="2">
    <source>
        <dbReference type="ARBA" id="ARBA00022741"/>
    </source>
</evidence>
<evidence type="ECO:0000259" key="4">
    <source>
        <dbReference type="PROSITE" id="PS50893"/>
    </source>
</evidence>
<feature type="domain" description="ABC transporter" evidence="4">
    <location>
        <begin position="1"/>
        <end position="229"/>
    </location>
</feature>